<dbReference type="InterPro" id="IPR059020">
    <property type="entry name" value="CapW_CTD"/>
</dbReference>
<evidence type="ECO:0000259" key="1">
    <source>
        <dbReference type="Pfam" id="PF13280"/>
    </source>
</evidence>
<dbReference type="Pfam" id="PF13280">
    <property type="entry name" value="WYL"/>
    <property type="match status" value="1"/>
</dbReference>
<evidence type="ECO:0000313" key="4">
    <source>
        <dbReference type="EMBL" id="GHE80190.1"/>
    </source>
</evidence>
<feature type="domain" description="WYL" evidence="1">
    <location>
        <begin position="118"/>
        <end position="185"/>
    </location>
</feature>
<evidence type="ECO:0000259" key="2">
    <source>
        <dbReference type="Pfam" id="PF26107"/>
    </source>
</evidence>
<accession>A0ABQ3IGX9</accession>
<dbReference type="PROSITE" id="PS52050">
    <property type="entry name" value="WYL"/>
    <property type="match status" value="1"/>
</dbReference>
<proteinExistence type="predicted"/>
<name>A0ABQ3IGX9_9GAMM</name>
<dbReference type="InterPro" id="IPR026881">
    <property type="entry name" value="WYL_dom"/>
</dbReference>
<keyword evidence="5" id="KW-1185">Reference proteome</keyword>
<dbReference type="EMBL" id="BNAH01000002">
    <property type="protein sequence ID" value="GHE80190.1"/>
    <property type="molecule type" value="Genomic_DNA"/>
</dbReference>
<evidence type="ECO:0000313" key="5">
    <source>
        <dbReference type="Proteomes" id="UP000626370"/>
    </source>
</evidence>
<comment type="caution">
    <text evidence="4">The sequence shown here is derived from an EMBL/GenBank/DDBJ whole genome shotgun (WGS) entry which is preliminary data.</text>
</comment>
<feature type="domain" description="DNA-binding transcriptional repressor CapW C-terminal dimerisation" evidence="2">
    <location>
        <begin position="204"/>
        <end position="271"/>
    </location>
</feature>
<dbReference type="Pfam" id="PF26109">
    <property type="entry name" value="WHD_BrxR"/>
    <property type="match status" value="1"/>
</dbReference>
<reference evidence="5" key="1">
    <citation type="journal article" date="2019" name="Int. J. Syst. Evol. Microbiol.">
        <title>The Global Catalogue of Microorganisms (GCM) 10K type strain sequencing project: providing services to taxonomists for standard genome sequencing and annotation.</title>
        <authorList>
            <consortium name="The Broad Institute Genomics Platform"/>
            <consortium name="The Broad Institute Genome Sequencing Center for Infectious Disease"/>
            <person name="Wu L."/>
            <person name="Ma J."/>
        </authorList>
    </citation>
    <scope>NUCLEOTIDE SEQUENCE [LARGE SCALE GENOMIC DNA]</scope>
    <source>
        <strain evidence="5">CGMCC 1.15922</strain>
    </source>
</reference>
<dbReference type="RefSeq" id="WP_189376532.1">
    <property type="nucleotide sequence ID" value="NZ_BNAH01000002.1"/>
</dbReference>
<dbReference type="InterPro" id="IPR059019">
    <property type="entry name" value="WHD_CapW"/>
</dbReference>
<protein>
    <submittedName>
        <fullName evidence="4">WYL domain-containing protein</fullName>
    </submittedName>
</protein>
<evidence type="ECO:0000259" key="3">
    <source>
        <dbReference type="Pfam" id="PF26109"/>
    </source>
</evidence>
<feature type="domain" description="DNA-binding transcriptional repressor CapW winged helix-turn-helix" evidence="3">
    <location>
        <begin position="8"/>
        <end position="85"/>
    </location>
</feature>
<dbReference type="Proteomes" id="UP000626370">
    <property type="component" value="Unassembled WGS sequence"/>
</dbReference>
<organism evidence="4 5">
    <name type="scientific">Thalassotalea profundi</name>
    <dbReference type="NCBI Taxonomy" id="2036687"/>
    <lineage>
        <taxon>Bacteria</taxon>
        <taxon>Pseudomonadati</taxon>
        <taxon>Pseudomonadota</taxon>
        <taxon>Gammaproteobacteria</taxon>
        <taxon>Alteromonadales</taxon>
        <taxon>Colwelliaceae</taxon>
        <taxon>Thalassotalea</taxon>
    </lineage>
</organism>
<sequence>MKKPNKKQQQRFEIIETIALWEGVINASVLCHFIGVVPRNAITEIQAYNEFVPVPLEYNYSKKLFITPKDFKPIFISNEWDVYHDHLVRYSHLYRGYLWPDSGIELISNSFNKVEPDVIRTINECIKNKLAFQAKYHSMNHPKGLTRTFHPHAIAFNGIRWHMRAYAEEYGEYRDFNLSRIGRITDHSPSNIDHLNDHNWHSILSLNLDAHPSLSSLQRKLVLNDYGKSSPFSYDIRAAMIKYFVKYYPIAVNSNADPLDKPLFLTNYKELSMFLL</sequence>
<gene>
    <name evidence="4" type="ORF">GCM10011501_05030</name>
</gene>
<dbReference type="Pfam" id="PF26107">
    <property type="entry name" value="BrxR_CTD"/>
    <property type="match status" value="1"/>
</dbReference>